<keyword evidence="3" id="KW-1185">Reference proteome</keyword>
<protein>
    <submittedName>
        <fullName evidence="2">Uncharacterized protein</fullName>
    </submittedName>
</protein>
<feature type="compositionally biased region" description="Basic and acidic residues" evidence="1">
    <location>
        <begin position="57"/>
        <end position="75"/>
    </location>
</feature>
<comment type="caution">
    <text evidence="2">The sequence shown here is derived from an EMBL/GenBank/DDBJ whole genome shotgun (WGS) entry which is preliminary data.</text>
</comment>
<evidence type="ECO:0000256" key="1">
    <source>
        <dbReference type="SAM" id="MobiDB-lite"/>
    </source>
</evidence>
<gene>
    <name evidence="2" type="ORF">CYMTET_14396</name>
</gene>
<accession>A0AAE0LA23</accession>
<feature type="region of interest" description="Disordered" evidence="1">
    <location>
        <begin position="57"/>
        <end position="120"/>
    </location>
</feature>
<dbReference type="Proteomes" id="UP001190700">
    <property type="component" value="Unassembled WGS sequence"/>
</dbReference>
<organism evidence="2 3">
    <name type="scientific">Cymbomonas tetramitiformis</name>
    <dbReference type="NCBI Taxonomy" id="36881"/>
    <lineage>
        <taxon>Eukaryota</taxon>
        <taxon>Viridiplantae</taxon>
        <taxon>Chlorophyta</taxon>
        <taxon>Pyramimonadophyceae</taxon>
        <taxon>Pyramimonadales</taxon>
        <taxon>Pyramimonadaceae</taxon>
        <taxon>Cymbomonas</taxon>
    </lineage>
</organism>
<proteinExistence type="predicted"/>
<evidence type="ECO:0000313" key="3">
    <source>
        <dbReference type="Proteomes" id="UP001190700"/>
    </source>
</evidence>
<reference evidence="2 3" key="1">
    <citation type="journal article" date="2015" name="Genome Biol. Evol.">
        <title>Comparative Genomics of a Bacterivorous Green Alga Reveals Evolutionary Causalities and Consequences of Phago-Mixotrophic Mode of Nutrition.</title>
        <authorList>
            <person name="Burns J.A."/>
            <person name="Paasch A."/>
            <person name="Narechania A."/>
            <person name="Kim E."/>
        </authorList>
    </citation>
    <scope>NUCLEOTIDE SEQUENCE [LARGE SCALE GENOMIC DNA]</scope>
    <source>
        <strain evidence="2 3">PLY_AMNH</strain>
    </source>
</reference>
<evidence type="ECO:0000313" key="2">
    <source>
        <dbReference type="EMBL" id="KAK3277608.1"/>
    </source>
</evidence>
<dbReference type="EMBL" id="LGRX02006012">
    <property type="protein sequence ID" value="KAK3277608.1"/>
    <property type="molecule type" value="Genomic_DNA"/>
</dbReference>
<dbReference type="AlphaFoldDB" id="A0AAE0LA23"/>
<sequence>MDALVMGGNKMAAVEMDELEMMMVAIFVITVVKVEEVVEMAVTEVIKVEEFLAEEMERGVRKVEEKEEGGKKEGGEGGGAGSEPLAKPLVTDEEPFPVVHGAEPSAQPLAQPLAQPREHGSELLMCGAEVLVQGAEPQPQPYGTKLVA</sequence>
<name>A0AAE0LA23_9CHLO</name>